<dbReference type="SUPFAM" id="SSF47598">
    <property type="entry name" value="Ribbon-helix-helix"/>
    <property type="match status" value="1"/>
</dbReference>
<sequence length="369" mass="40628">MASLADHKSRAEELFRQPWSREVFADEDGAYLARVPELPGCFADGDSMEEALANLDVVLRDWLTISLERGDPIPAPRRITESFSGRFSVRVPRSLHEALSRRAEDEDCSLNQLVTALLAGAVRSPNLPSTGRSSESTDISEGIAADAVQSGSQAIAALKGIGTLLRDRGDVNLACVVYAMAASLVATVERAEVSAREFGMAASLARREKRHKLAEALLRESVQRDPTNLRSSSTLGQLLYWQGRYPEAITYLSRASSIDSYARLFLGWSYLLEGINLSDELQEQQGQDNLDNALREWCYQNGDRASKTSWLRQVQRLAKLGGKYVDEAKHLVDFANANANWGPIDPTVVTTPHDDDDVTSLDELRTSSA</sequence>
<protein>
    <submittedName>
        <fullName evidence="2">Toxin-antitoxin system HicB family antitoxin</fullName>
    </submittedName>
</protein>
<dbReference type="Gene3D" id="1.25.40.10">
    <property type="entry name" value="Tetratricopeptide repeat domain"/>
    <property type="match status" value="1"/>
</dbReference>
<name>A0ABW1KSM9_9ACTN</name>
<dbReference type="RefSeq" id="WP_377434210.1">
    <property type="nucleotide sequence ID" value="NZ_JBHSPR010000100.1"/>
</dbReference>
<dbReference type="InterPro" id="IPR010985">
    <property type="entry name" value="Ribbon_hlx_hlx"/>
</dbReference>
<dbReference type="Gene3D" id="3.30.160.250">
    <property type="match status" value="1"/>
</dbReference>
<dbReference type="InterPro" id="IPR008651">
    <property type="entry name" value="Uncharacterised_HicB"/>
</dbReference>
<dbReference type="Pfam" id="PF05534">
    <property type="entry name" value="HicB"/>
    <property type="match status" value="1"/>
</dbReference>
<dbReference type="SMART" id="SM00028">
    <property type="entry name" value="TPR"/>
    <property type="match status" value="3"/>
</dbReference>
<dbReference type="InterPro" id="IPR049389">
    <property type="entry name" value="TTHA0281-like"/>
</dbReference>
<dbReference type="SUPFAM" id="SSF48452">
    <property type="entry name" value="TPR-like"/>
    <property type="match status" value="1"/>
</dbReference>
<organism evidence="2 3">
    <name type="scientific">Plantactinospora solaniradicis</name>
    <dbReference type="NCBI Taxonomy" id="1723736"/>
    <lineage>
        <taxon>Bacteria</taxon>
        <taxon>Bacillati</taxon>
        <taxon>Actinomycetota</taxon>
        <taxon>Actinomycetes</taxon>
        <taxon>Micromonosporales</taxon>
        <taxon>Micromonosporaceae</taxon>
        <taxon>Plantactinospora</taxon>
    </lineage>
</organism>
<feature type="region of interest" description="Disordered" evidence="1">
    <location>
        <begin position="345"/>
        <end position="369"/>
    </location>
</feature>
<reference evidence="3" key="1">
    <citation type="journal article" date="2019" name="Int. J. Syst. Evol. Microbiol.">
        <title>The Global Catalogue of Microorganisms (GCM) 10K type strain sequencing project: providing services to taxonomists for standard genome sequencing and annotation.</title>
        <authorList>
            <consortium name="The Broad Institute Genomics Platform"/>
            <consortium name="The Broad Institute Genome Sequencing Center for Infectious Disease"/>
            <person name="Wu L."/>
            <person name="Ma J."/>
        </authorList>
    </citation>
    <scope>NUCLEOTIDE SEQUENCE [LARGE SCALE GENOMIC DNA]</scope>
    <source>
        <strain evidence="3">ZS-35-S2</strain>
    </source>
</reference>
<dbReference type="InterPro" id="IPR011990">
    <property type="entry name" value="TPR-like_helical_dom_sf"/>
</dbReference>
<dbReference type="InterPro" id="IPR019734">
    <property type="entry name" value="TPR_rpt"/>
</dbReference>
<evidence type="ECO:0000313" key="3">
    <source>
        <dbReference type="Proteomes" id="UP001596203"/>
    </source>
</evidence>
<evidence type="ECO:0000313" key="2">
    <source>
        <dbReference type="EMBL" id="MFC6023644.1"/>
    </source>
</evidence>
<gene>
    <name evidence="2" type="ORF">ACFP2T_46765</name>
</gene>
<comment type="caution">
    <text evidence="2">The sequence shown here is derived from an EMBL/GenBank/DDBJ whole genome shotgun (WGS) entry which is preliminary data.</text>
</comment>
<dbReference type="EMBL" id="JBHSPR010000100">
    <property type="protein sequence ID" value="MFC6023644.1"/>
    <property type="molecule type" value="Genomic_DNA"/>
</dbReference>
<accession>A0ABW1KSM9</accession>
<keyword evidence="3" id="KW-1185">Reference proteome</keyword>
<dbReference type="Pfam" id="PF21748">
    <property type="entry name" value="UPF0150"/>
    <property type="match status" value="1"/>
</dbReference>
<dbReference type="InterPro" id="IPR035069">
    <property type="entry name" value="TTHA1013/TTHA0281-like"/>
</dbReference>
<dbReference type="SUPFAM" id="SSF143100">
    <property type="entry name" value="TTHA1013/TTHA0281-like"/>
    <property type="match status" value="1"/>
</dbReference>
<dbReference type="Pfam" id="PF14559">
    <property type="entry name" value="TPR_19"/>
    <property type="match status" value="1"/>
</dbReference>
<dbReference type="Proteomes" id="UP001596203">
    <property type="component" value="Unassembled WGS sequence"/>
</dbReference>
<evidence type="ECO:0000256" key="1">
    <source>
        <dbReference type="SAM" id="MobiDB-lite"/>
    </source>
</evidence>
<proteinExistence type="predicted"/>